<name>A0A6J8CNC7_MYTCO</name>
<dbReference type="AlphaFoldDB" id="A0A6J8CNC7"/>
<sequence>MWKSSGRIEKAVKNQDEPDHTFELYEVSRVMYRSNSYLKVLQKIKIAGDQSDLQKSWCKKGKENQTVAMRTFHHQVNSHSISAFEKKLLTILEEVKGQVTQNTKLINNLIKKEDKPTDGNDIPEGIHLPVSTREDFEALDERIQNENTGKKLINHLGTACGENVTECTRRTLKYSITNQLAMGFN</sequence>
<accession>A0A6J8CNC7</accession>
<protein>
    <submittedName>
        <fullName evidence="1">Uncharacterized protein</fullName>
    </submittedName>
</protein>
<proteinExistence type="predicted"/>
<dbReference type="OrthoDB" id="6159834at2759"/>
<dbReference type="EMBL" id="CACVKT020005786">
    <property type="protein sequence ID" value="CAC5397968.1"/>
    <property type="molecule type" value="Genomic_DNA"/>
</dbReference>
<gene>
    <name evidence="1" type="ORF">MCOR_32371</name>
</gene>
<reference evidence="1 2" key="1">
    <citation type="submission" date="2020-06" db="EMBL/GenBank/DDBJ databases">
        <authorList>
            <person name="Li R."/>
            <person name="Bekaert M."/>
        </authorList>
    </citation>
    <scope>NUCLEOTIDE SEQUENCE [LARGE SCALE GENOMIC DNA]</scope>
    <source>
        <strain evidence="2">wild</strain>
    </source>
</reference>
<keyword evidence="2" id="KW-1185">Reference proteome</keyword>
<dbReference type="Proteomes" id="UP000507470">
    <property type="component" value="Unassembled WGS sequence"/>
</dbReference>
<evidence type="ECO:0000313" key="1">
    <source>
        <dbReference type="EMBL" id="CAC5397968.1"/>
    </source>
</evidence>
<evidence type="ECO:0000313" key="2">
    <source>
        <dbReference type="Proteomes" id="UP000507470"/>
    </source>
</evidence>
<organism evidence="1 2">
    <name type="scientific">Mytilus coruscus</name>
    <name type="common">Sea mussel</name>
    <dbReference type="NCBI Taxonomy" id="42192"/>
    <lineage>
        <taxon>Eukaryota</taxon>
        <taxon>Metazoa</taxon>
        <taxon>Spiralia</taxon>
        <taxon>Lophotrochozoa</taxon>
        <taxon>Mollusca</taxon>
        <taxon>Bivalvia</taxon>
        <taxon>Autobranchia</taxon>
        <taxon>Pteriomorphia</taxon>
        <taxon>Mytilida</taxon>
        <taxon>Mytiloidea</taxon>
        <taxon>Mytilidae</taxon>
        <taxon>Mytilinae</taxon>
        <taxon>Mytilus</taxon>
    </lineage>
</organism>